<dbReference type="Pfam" id="PF02288">
    <property type="entry name" value="Dehydratase_MU"/>
    <property type="match status" value="1"/>
</dbReference>
<accession>A0A7I9XU53</accession>
<organism evidence="1 2">
    <name type="scientific">Mycobacterium botniense</name>
    <dbReference type="NCBI Taxonomy" id="84962"/>
    <lineage>
        <taxon>Bacteria</taxon>
        <taxon>Bacillati</taxon>
        <taxon>Actinomycetota</taxon>
        <taxon>Actinomycetes</taxon>
        <taxon>Mycobacteriales</taxon>
        <taxon>Mycobacteriaceae</taxon>
        <taxon>Mycobacterium</taxon>
    </lineage>
</organism>
<protein>
    <submittedName>
        <fullName evidence="1">Propanediol utilization protein</fullName>
    </submittedName>
</protein>
<dbReference type="SUPFAM" id="SSF52968">
    <property type="entry name" value="B12-dependent dehydatase associated subunit"/>
    <property type="match status" value="1"/>
</dbReference>
<reference evidence="1 2" key="1">
    <citation type="journal article" date="2019" name="Emerg. Microbes Infect.">
        <title>Comprehensive subspecies identification of 175 nontuberculous mycobacteria species based on 7547 genomic profiles.</title>
        <authorList>
            <person name="Matsumoto Y."/>
            <person name="Kinjo T."/>
            <person name="Motooka D."/>
            <person name="Nabeya D."/>
            <person name="Jung N."/>
            <person name="Uechi K."/>
            <person name="Horii T."/>
            <person name="Iida T."/>
            <person name="Fujita J."/>
            <person name="Nakamura S."/>
        </authorList>
    </citation>
    <scope>NUCLEOTIDE SEQUENCE [LARGE SCALE GENOMIC DNA]</scope>
    <source>
        <strain evidence="1 2">JCM 17322</strain>
    </source>
</reference>
<name>A0A7I9XU53_9MYCO</name>
<sequence length="202" mass="21410">MGRKDAMTASAGASERLLTLEELGPAAPGTRPDEVVVAVSPGFATVFTKTITDLPHVDVIRQVLAGIEEQGAPVRIIRVRHSSDLATVAHTAARLSGSGIGVGILSRGTTMIHQRDLPRLSSLELFPQSPLMRLETYRRIGSNAAQYAKGGSPSPVPSMNDPMARPRFQAKAALLHIKETEQVVPKAKPVEVVVRITGAPGA</sequence>
<dbReference type="EMBL" id="BLKW01000002">
    <property type="protein sequence ID" value="GFG73338.1"/>
    <property type="molecule type" value="Genomic_DNA"/>
</dbReference>
<dbReference type="NCBIfam" id="NF011616">
    <property type="entry name" value="PRK15042.1"/>
    <property type="match status" value="1"/>
</dbReference>
<dbReference type="InterPro" id="IPR003208">
    <property type="entry name" value="Dehydtase/Dehydtase_re"/>
</dbReference>
<dbReference type="Gene3D" id="3.40.50.10150">
    <property type="entry name" value="B12-dependent dehydatase associated subunit"/>
    <property type="match status" value="1"/>
</dbReference>
<comment type="caution">
    <text evidence="1">The sequence shown here is derived from an EMBL/GenBank/DDBJ whole genome shotgun (WGS) entry which is preliminary data.</text>
</comment>
<dbReference type="Proteomes" id="UP000465361">
    <property type="component" value="Unassembled WGS sequence"/>
</dbReference>
<evidence type="ECO:0000313" key="1">
    <source>
        <dbReference type="EMBL" id="GFG73338.1"/>
    </source>
</evidence>
<dbReference type="InterPro" id="IPR010254">
    <property type="entry name" value="B12-dep_deHydtase_bsu"/>
</dbReference>
<proteinExistence type="predicted"/>
<evidence type="ECO:0000313" key="2">
    <source>
        <dbReference type="Proteomes" id="UP000465361"/>
    </source>
</evidence>
<gene>
    <name evidence="1" type="ORF">MBOT_07030</name>
</gene>
<dbReference type="AlphaFoldDB" id="A0A7I9XU53"/>
<keyword evidence="2" id="KW-1185">Reference proteome</keyword>